<accession>A0AAW1ITV1</accession>
<dbReference type="GO" id="GO:0070072">
    <property type="term" value="P:vacuolar proton-transporting V-type ATPase complex assembly"/>
    <property type="evidence" value="ECO:0007669"/>
    <property type="project" value="InterPro"/>
</dbReference>
<name>A0AAW1ITV1_POPJA</name>
<evidence type="ECO:0000313" key="2">
    <source>
        <dbReference type="EMBL" id="KAK9693161.1"/>
    </source>
</evidence>
<comment type="caution">
    <text evidence="2">The sequence shown here is derived from an EMBL/GenBank/DDBJ whole genome shotgun (WGS) entry which is preliminary data.</text>
</comment>
<evidence type="ECO:0000256" key="1">
    <source>
        <dbReference type="ARBA" id="ARBA00093634"/>
    </source>
</evidence>
<protein>
    <recommendedName>
        <fullName evidence="1">Vacuolar ATPase assembly protein VMA22</fullName>
    </recommendedName>
</protein>
<dbReference type="EMBL" id="JASPKY010000551">
    <property type="protein sequence ID" value="KAK9693161.1"/>
    <property type="molecule type" value="Genomic_DNA"/>
</dbReference>
<dbReference type="PANTHER" id="PTHR31996:SF2">
    <property type="entry name" value="COILED-COIL DOMAIN-CONTAINING PROTEIN 115"/>
    <property type="match status" value="1"/>
</dbReference>
<evidence type="ECO:0000313" key="3">
    <source>
        <dbReference type="Proteomes" id="UP001458880"/>
    </source>
</evidence>
<dbReference type="Proteomes" id="UP001458880">
    <property type="component" value="Unassembled WGS sequence"/>
</dbReference>
<dbReference type="PANTHER" id="PTHR31996">
    <property type="entry name" value="COILED-COIL DOMAIN-CONTAINING PROTEIN 115"/>
    <property type="match status" value="1"/>
</dbReference>
<proteinExistence type="predicted"/>
<organism evidence="2 3">
    <name type="scientific">Popillia japonica</name>
    <name type="common">Japanese beetle</name>
    <dbReference type="NCBI Taxonomy" id="7064"/>
    <lineage>
        <taxon>Eukaryota</taxon>
        <taxon>Metazoa</taxon>
        <taxon>Ecdysozoa</taxon>
        <taxon>Arthropoda</taxon>
        <taxon>Hexapoda</taxon>
        <taxon>Insecta</taxon>
        <taxon>Pterygota</taxon>
        <taxon>Neoptera</taxon>
        <taxon>Endopterygota</taxon>
        <taxon>Coleoptera</taxon>
        <taxon>Polyphaga</taxon>
        <taxon>Scarabaeiformia</taxon>
        <taxon>Scarabaeidae</taxon>
        <taxon>Rutelinae</taxon>
        <taxon>Popillia</taxon>
    </lineage>
</organism>
<reference evidence="2 3" key="1">
    <citation type="journal article" date="2024" name="BMC Genomics">
        <title>De novo assembly and annotation of Popillia japonica's genome with initial clues to its potential as an invasive pest.</title>
        <authorList>
            <person name="Cucini C."/>
            <person name="Boschi S."/>
            <person name="Funari R."/>
            <person name="Cardaioli E."/>
            <person name="Iannotti N."/>
            <person name="Marturano G."/>
            <person name="Paoli F."/>
            <person name="Bruttini M."/>
            <person name="Carapelli A."/>
            <person name="Frati F."/>
            <person name="Nardi F."/>
        </authorList>
    </citation>
    <scope>NUCLEOTIDE SEQUENCE [LARGE SCALE GENOMIC DNA]</scope>
    <source>
        <strain evidence="2">DMR45628</strain>
    </source>
</reference>
<dbReference type="InterPro" id="IPR040357">
    <property type="entry name" value="Vma22/CCDC115"/>
</dbReference>
<gene>
    <name evidence="2" type="ORF">QE152_g34382</name>
</gene>
<dbReference type="AlphaFoldDB" id="A0AAW1ITV1"/>
<dbReference type="Gene3D" id="1.10.287.3240">
    <property type="match status" value="1"/>
</dbReference>
<dbReference type="Pfam" id="PF21730">
    <property type="entry name" value="Vma22_CCDC115"/>
    <property type="match status" value="1"/>
</dbReference>
<dbReference type="GO" id="GO:0051082">
    <property type="term" value="F:unfolded protein binding"/>
    <property type="evidence" value="ECO:0007669"/>
    <property type="project" value="TreeGrafter"/>
</dbReference>
<keyword evidence="3" id="KW-1185">Reference proteome</keyword>
<sequence>MRKEVDIDKICTTLDKLTLDTLTLMEEHVQLKLNLENSMNDGILNLAKTRYIVGQNNISSLQLPAEDSPEIEAIAVIHSEEDEKLGYRTHDLEIIKKSENTSKIQDPLKWFGVLLPQNLHMAQNRFKQALVWIGEIANVQSRLNYNCNKLKGLRQLKNDSVKTE</sequence>